<proteinExistence type="predicted"/>
<sequence length="63" mass="6504">MLVAASVLALFLAAVPLAAYAQAARLLGLLEQLRRGLEDGSIRLEEVCGRPLPGLGGPGDGYL</sequence>
<reference evidence="1 2" key="1">
    <citation type="submission" date="2023-09" db="EMBL/GenBank/DDBJ databases">
        <title>Pyrofollis japonicus gen. nov. sp. nov., a novel member of the family Pyrodictiaceae isolated from the Iheya North hydrothermal field.</title>
        <authorList>
            <person name="Miyazaki U."/>
            <person name="Sanari M."/>
            <person name="Tame A."/>
            <person name="Kitajima M."/>
            <person name="Okamoto A."/>
            <person name="Sawayama S."/>
            <person name="Miyazaki J."/>
            <person name="Takai K."/>
            <person name="Nakagawa S."/>
        </authorList>
    </citation>
    <scope>NUCLEOTIDE SEQUENCE [LARGE SCALE GENOMIC DNA]</scope>
    <source>
        <strain evidence="1 2">AV2</strain>
    </source>
</reference>
<dbReference type="Proteomes" id="UP001341135">
    <property type="component" value="Chromosome"/>
</dbReference>
<evidence type="ECO:0000313" key="2">
    <source>
        <dbReference type="Proteomes" id="UP001341135"/>
    </source>
</evidence>
<evidence type="ECO:0000313" key="1">
    <source>
        <dbReference type="EMBL" id="BES81035.1"/>
    </source>
</evidence>
<dbReference type="RefSeq" id="WP_338251781.1">
    <property type="nucleotide sequence ID" value="NZ_AP028907.1"/>
</dbReference>
<organism evidence="1 2">
    <name type="scientific">Pyrodictium abyssi</name>
    <dbReference type="NCBI Taxonomy" id="54256"/>
    <lineage>
        <taxon>Archaea</taxon>
        <taxon>Thermoproteota</taxon>
        <taxon>Thermoprotei</taxon>
        <taxon>Desulfurococcales</taxon>
        <taxon>Pyrodictiaceae</taxon>
        <taxon>Pyrodictium</taxon>
    </lineage>
</organism>
<dbReference type="EMBL" id="AP028907">
    <property type="protein sequence ID" value="BES81035.1"/>
    <property type="molecule type" value="Genomic_DNA"/>
</dbReference>
<name>A0ABM8IWS9_9CREN</name>
<accession>A0ABM8IWS9</accession>
<dbReference type="GeneID" id="89288632"/>
<keyword evidence="2" id="KW-1185">Reference proteome</keyword>
<protein>
    <submittedName>
        <fullName evidence="1">Uncharacterized protein</fullName>
    </submittedName>
</protein>
<gene>
    <name evidence="1" type="ORF">PABY_06020</name>
</gene>